<dbReference type="PANTHER" id="PTHR23188:SF12">
    <property type="entry name" value="RNA POLYMERASE II-ASSOCIATED FACTOR 1 HOMOLOG"/>
    <property type="match status" value="1"/>
</dbReference>
<dbReference type="AlphaFoldDB" id="A0A6A7C8Q4"/>
<proteinExistence type="inferred from homology"/>
<evidence type="ECO:0000256" key="1">
    <source>
        <dbReference type="ARBA" id="ARBA00004123"/>
    </source>
</evidence>
<name>A0A6A7C8Q4_9PEZI</name>
<feature type="compositionally biased region" description="Basic and acidic residues" evidence="4">
    <location>
        <begin position="152"/>
        <end position="163"/>
    </location>
</feature>
<comment type="subcellular location">
    <subcellularLocation>
        <location evidence="1">Nucleus</location>
    </subcellularLocation>
</comment>
<dbReference type="EMBL" id="MU005959">
    <property type="protein sequence ID" value="KAF2863793.1"/>
    <property type="molecule type" value="Genomic_DNA"/>
</dbReference>
<dbReference type="PANTHER" id="PTHR23188">
    <property type="entry name" value="RNA POLYMERASE II-ASSOCIATED FACTOR 1 HOMOLOG"/>
    <property type="match status" value="1"/>
</dbReference>
<dbReference type="GO" id="GO:0000993">
    <property type="term" value="F:RNA polymerase II complex binding"/>
    <property type="evidence" value="ECO:0007669"/>
    <property type="project" value="TreeGrafter"/>
</dbReference>
<keyword evidence="3" id="KW-0539">Nucleus</keyword>
<reference evidence="5" key="1">
    <citation type="journal article" date="2020" name="Stud. Mycol.">
        <title>101 Dothideomycetes genomes: a test case for predicting lifestyles and emergence of pathogens.</title>
        <authorList>
            <person name="Haridas S."/>
            <person name="Albert R."/>
            <person name="Binder M."/>
            <person name="Bloem J."/>
            <person name="Labutti K."/>
            <person name="Salamov A."/>
            <person name="Andreopoulos B."/>
            <person name="Baker S."/>
            <person name="Barry K."/>
            <person name="Bills G."/>
            <person name="Bluhm B."/>
            <person name="Cannon C."/>
            <person name="Castanera R."/>
            <person name="Culley D."/>
            <person name="Daum C."/>
            <person name="Ezra D."/>
            <person name="Gonzalez J."/>
            <person name="Henrissat B."/>
            <person name="Kuo A."/>
            <person name="Liang C."/>
            <person name="Lipzen A."/>
            <person name="Lutzoni F."/>
            <person name="Magnuson J."/>
            <person name="Mondo S."/>
            <person name="Nolan M."/>
            <person name="Ohm R."/>
            <person name="Pangilinan J."/>
            <person name="Park H.-J."/>
            <person name="Ramirez L."/>
            <person name="Alfaro M."/>
            <person name="Sun H."/>
            <person name="Tritt A."/>
            <person name="Yoshinaga Y."/>
            <person name="Zwiers L.-H."/>
            <person name="Turgeon B."/>
            <person name="Goodwin S."/>
            <person name="Spatafora J."/>
            <person name="Crous P."/>
            <person name="Grigoriev I."/>
        </authorList>
    </citation>
    <scope>NUCLEOTIDE SEQUENCE</scope>
    <source>
        <strain evidence="5">CBS 480.64</strain>
    </source>
</reference>
<dbReference type="GO" id="GO:0003682">
    <property type="term" value="F:chromatin binding"/>
    <property type="evidence" value="ECO:0007669"/>
    <property type="project" value="TreeGrafter"/>
</dbReference>
<feature type="region of interest" description="Disordered" evidence="4">
    <location>
        <begin position="137"/>
        <end position="163"/>
    </location>
</feature>
<dbReference type="InterPro" id="IPR007133">
    <property type="entry name" value="RNA_pol_II-assoc_Paf1"/>
</dbReference>
<organism evidence="5 6">
    <name type="scientific">Piedraia hortae CBS 480.64</name>
    <dbReference type="NCBI Taxonomy" id="1314780"/>
    <lineage>
        <taxon>Eukaryota</taxon>
        <taxon>Fungi</taxon>
        <taxon>Dikarya</taxon>
        <taxon>Ascomycota</taxon>
        <taxon>Pezizomycotina</taxon>
        <taxon>Dothideomycetes</taxon>
        <taxon>Dothideomycetidae</taxon>
        <taxon>Capnodiales</taxon>
        <taxon>Piedraiaceae</taxon>
        <taxon>Piedraia</taxon>
    </lineage>
</organism>
<dbReference type="OrthoDB" id="10260285at2759"/>
<evidence type="ECO:0000256" key="2">
    <source>
        <dbReference type="ARBA" id="ARBA00007560"/>
    </source>
</evidence>
<comment type="similarity">
    <text evidence="2">Belongs to the PAF1 family.</text>
</comment>
<evidence type="ECO:0000313" key="5">
    <source>
        <dbReference type="EMBL" id="KAF2863793.1"/>
    </source>
</evidence>
<accession>A0A6A7C8Q4</accession>
<keyword evidence="6" id="KW-1185">Reference proteome</keyword>
<evidence type="ECO:0000256" key="4">
    <source>
        <dbReference type="SAM" id="MobiDB-lite"/>
    </source>
</evidence>
<dbReference type="Pfam" id="PF03985">
    <property type="entry name" value="Paf1"/>
    <property type="match status" value="1"/>
</dbReference>
<dbReference type="GO" id="GO:0006368">
    <property type="term" value="P:transcription elongation by RNA polymerase II"/>
    <property type="evidence" value="ECO:0007669"/>
    <property type="project" value="InterPro"/>
</dbReference>
<evidence type="ECO:0000256" key="3">
    <source>
        <dbReference type="ARBA" id="ARBA00023242"/>
    </source>
</evidence>
<dbReference type="GO" id="GO:0016593">
    <property type="term" value="C:Cdc73/Paf1 complex"/>
    <property type="evidence" value="ECO:0007669"/>
    <property type="project" value="InterPro"/>
</dbReference>
<protein>
    <submittedName>
        <fullName evidence="5">Paf1-domain-containing protein</fullName>
    </submittedName>
</protein>
<dbReference type="Proteomes" id="UP000799421">
    <property type="component" value="Unassembled WGS sequence"/>
</dbReference>
<gene>
    <name evidence="5" type="ORF">K470DRAFT_254684</name>
</gene>
<sequence length="449" mass="50568">MSQRPERVVHQDYVVRVRYSNALPPPPNPPKLLEIPGTGLAGGPYTTASYAAKLVRDQPVNIEADAELGMPIDLVGIPGVFDGDERAISTTPNAKLHPADRDLLKPLSALGKASVGGSVSFLRRTEYTASQAPQHLTNATPKDINKTRFAPKQKEQDTASREDPVNIIRHIVKGFDVAHPKDAYRGSDSTDNIRGASISDAEKRAWSNPTHPTKPKLQLLDAYPLLPDLDALPRPAYLTVKFQNNPLAPDRYDSRLDQAILRPIDDPVVQNTFQRRTAEWNPESGKPMPLPEYEYELFVPATDDEKVLRGIKRKFDVSDPDRDDEELYGDEVNMADERCFKYERVRTYEMYAQSGNPDNFYQDAVAVALHDAEGKGRLAKGAYYYPIIQRVSLRPKRRVKQLYTQANDDQIDVLNLRIGEFTAEDRAKMMEKKAELDPSFRMEHEAMPS</sequence>
<evidence type="ECO:0000313" key="6">
    <source>
        <dbReference type="Proteomes" id="UP000799421"/>
    </source>
</evidence>